<dbReference type="Proteomes" id="UP001199816">
    <property type="component" value="Unassembled WGS sequence"/>
</dbReference>
<dbReference type="RefSeq" id="WP_231006238.1">
    <property type="nucleotide sequence ID" value="NZ_JAJNEC010000005.1"/>
</dbReference>
<name>A0ABS8PU66_9BACT</name>
<protein>
    <submittedName>
        <fullName evidence="1">Uncharacterized protein</fullName>
    </submittedName>
</protein>
<keyword evidence="2" id="KW-1185">Reference proteome</keyword>
<sequence>MNPFLGGQFEWCYNKLPKVCGEIEAFSFWENWDPAGTNNSTYIELDLFIQSAEFDIIIEAKVNDKQQKAEQKEDQIQSYLNEYGPRARRLFYIMMGGLWDLDDEKHGRLHYCSLLIF</sequence>
<reference evidence="1 2" key="1">
    <citation type="submission" date="2021-11" db="EMBL/GenBank/DDBJ databases">
        <title>Genomic of Niabella pedocola.</title>
        <authorList>
            <person name="Wu T."/>
        </authorList>
    </citation>
    <scope>NUCLEOTIDE SEQUENCE [LARGE SCALE GENOMIC DNA]</scope>
    <source>
        <strain evidence="1 2">JCM 31011</strain>
    </source>
</reference>
<comment type="caution">
    <text evidence="1">The sequence shown here is derived from an EMBL/GenBank/DDBJ whole genome shotgun (WGS) entry which is preliminary data.</text>
</comment>
<dbReference type="EMBL" id="JAJNEC010000005">
    <property type="protein sequence ID" value="MCD2424420.1"/>
    <property type="molecule type" value="Genomic_DNA"/>
</dbReference>
<organism evidence="1 2">
    <name type="scientific">Niabella pedocola</name>
    <dbReference type="NCBI Taxonomy" id="1752077"/>
    <lineage>
        <taxon>Bacteria</taxon>
        <taxon>Pseudomonadati</taxon>
        <taxon>Bacteroidota</taxon>
        <taxon>Chitinophagia</taxon>
        <taxon>Chitinophagales</taxon>
        <taxon>Chitinophagaceae</taxon>
        <taxon>Niabella</taxon>
    </lineage>
</organism>
<evidence type="ECO:0000313" key="1">
    <source>
        <dbReference type="EMBL" id="MCD2424420.1"/>
    </source>
</evidence>
<accession>A0ABS8PU66</accession>
<gene>
    <name evidence="1" type="ORF">LQ567_16690</name>
</gene>
<proteinExistence type="predicted"/>
<evidence type="ECO:0000313" key="2">
    <source>
        <dbReference type="Proteomes" id="UP001199816"/>
    </source>
</evidence>